<keyword evidence="10" id="KW-0807">Transducer</keyword>
<dbReference type="InParanoid" id="E9GST7"/>
<dbReference type="GO" id="GO:0005886">
    <property type="term" value="C:plasma membrane"/>
    <property type="evidence" value="ECO:0000318"/>
    <property type="project" value="GO_Central"/>
</dbReference>
<organism evidence="13 14">
    <name type="scientific">Daphnia pulex</name>
    <name type="common">Water flea</name>
    <dbReference type="NCBI Taxonomy" id="6669"/>
    <lineage>
        <taxon>Eukaryota</taxon>
        <taxon>Metazoa</taxon>
        <taxon>Ecdysozoa</taxon>
        <taxon>Arthropoda</taxon>
        <taxon>Crustacea</taxon>
        <taxon>Branchiopoda</taxon>
        <taxon>Diplostraca</taxon>
        <taxon>Cladocera</taxon>
        <taxon>Anomopoda</taxon>
        <taxon>Daphniidae</taxon>
        <taxon>Daphnia</taxon>
    </lineage>
</organism>
<feature type="transmembrane region" description="Helical" evidence="11">
    <location>
        <begin position="141"/>
        <end position="162"/>
    </location>
</feature>
<feature type="transmembrane region" description="Helical" evidence="11">
    <location>
        <begin position="34"/>
        <end position="55"/>
    </location>
</feature>
<evidence type="ECO:0000256" key="4">
    <source>
        <dbReference type="ARBA" id="ARBA00022692"/>
    </source>
</evidence>
<dbReference type="GO" id="GO:0001973">
    <property type="term" value="P:G protein-coupled adenosine receptor signaling pathway"/>
    <property type="evidence" value="ECO:0000318"/>
    <property type="project" value="GO_Central"/>
</dbReference>
<dbReference type="Pfam" id="PF00001">
    <property type="entry name" value="7tm_1"/>
    <property type="match status" value="1"/>
</dbReference>
<evidence type="ECO:0000256" key="7">
    <source>
        <dbReference type="ARBA" id="ARBA00023136"/>
    </source>
</evidence>
<evidence type="ECO:0000256" key="1">
    <source>
        <dbReference type="ARBA" id="ARBA00004651"/>
    </source>
</evidence>
<dbReference type="Gene3D" id="1.20.1070.10">
    <property type="entry name" value="Rhodopsin 7-helix transmembrane proteins"/>
    <property type="match status" value="1"/>
</dbReference>
<dbReference type="Proteomes" id="UP000000305">
    <property type="component" value="Unassembled WGS sequence"/>
</dbReference>
<evidence type="ECO:0000256" key="9">
    <source>
        <dbReference type="ARBA" id="ARBA00023180"/>
    </source>
</evidence>
<evidence type="ECO:0000256" key="3">
    <source>
        <dbReference type="ARBA" id="ARBA00022475"/>
    </source>
</evidence>
<comment type="similarity">
    <text evidence="2">Belongs to the G-protein coupled receptor 1 family.</text>
</comment>
<comment type="subcellular location">
    <subcellularLocation>
        <location evidence="1">Cell membrane</location>
        <topology evidence="1">Multi-pass membrane protein</topology>
    </subcellularLocation>
</comment>
<dbReference type="PANTHER" id="PTHR24246">
    <property type="entry name" value="OLFACTORY RECEPTOR AND ADENOSINE RECEPTOR"/>
    <property type="match status" value="1"/>
</dbReference>
<dbReference type="KEGG" id="dpx:DAPPUDRAFT_247616"/>
<evidence type="ECO:0000256" key="5">
    <source>
        <dbReference type="ARBA" id="ARBA00022989"/>
    </source>
</evidence>
<dbReference type="PROSITE" id="PS50262">
    <property type="entry name" value="G_PROTEIN_RECEP_F1_2"/>
    <property type="match status" value="1"/>
</dbReference>
<feature type="transmembrane region" description="Helical" evidence="11">
    <location>
        <begin position="67"/>
        <end position="88"/>
    </location>
</feature>
<gene>
    <name evidence="13" type="ORF">DAPPUDRAFT_247616</name>
</gene>
<name>E9GST7_DAPPU</name>
<keyword evidence="9" id="KW-0325">Glycoprotein</keyword>
<dbReference type="SUPFAM" id="SSF81321">
    <property type="entry name" value="Family A G protein-coupled receptor-like"/>
    <property type="match status" value="1"/>
</dbReference>
<keyword evidence="6" id="KW-0297">G-protein coupled receptor</keyword>
<keyword evidence="5 11" id="KW-1133">Transmembrane helix</keyword>
<dbReference type="CDD" id="cd00637">
    <property type="entry name" value="7tm_classA_rhodopsin-like"/>
    <property type="match status" value="1"/>
</dbReference>
<protein>
    <recommendedName>
        <fullName evidence="12">G-protein coupled receptors family 1 profile domain-containing protein</fullName>
    </recommendedName>
</protein>
<dbReference type="GO" id="GO:0001609">
    <property type="term" value="F:G protein-coupled adenosine receptor activity"/>
    <property type="evidence" value="ECO:0000318"/>
    <property type="project" value="GO_Central"/>
</dbReference>
<reference evidence="13 14" key="1">
    <citation type="journal article" date="2011" name="Science">
        <title>The ecoresponsive genome of Daphnia pulex.</title>
        <authorList>
            <person name="Colbourne J.K."/>
            <person name="Pfrender M.E."/>
            <person name="Gilbert D."/>
            <person name="Thomas W.K."/>
            <person name="Tucker A."/>
            <person name="Oakley T.H."/>
            <person name="Tokishita S."/>
            <person name="Aerts A."/>
            <person name="Arnold G.J."/>
            <person name="Basu M.K."/>
            <person name="Bauer D.J."/>
            <person name="Caceres C.E."/>
            <person name="Carmel L."/>
            <person name="Casola C."/>
            <person name="Choi J.H."/>
            <person name="Detter J.C."/>
            <person name="Dong Q."/>
            <person name="Dusheyko S."/>
            <person name="Eads B.D."/>
            <person name="Frohlich T."/>
            <person name="Geiler-Samerotte K.A."/>
            <person name="Gerlach D."/>
            <person name="Hatcher P."/>
            <person name="Jogdeo S."/>
            <person name="Krijgsveld J."/>
            <person name="Kriventseva E.V."/>
            <person name="Kultz D."/>
            <person name="Laforsch C."/>
            <person name="Lindquist E."/>
            <person name="Lopez J."/>
            <person name="Manak J.R."/>
            <person name="Muller J."/>
            <person name="Pangilinan J."/>
            <person name="Patwardhan R.P."/>
            <person name="Pitluck S."/>
            <person name="Pritham E.J."/>
            <person name="Rechtsteiner A."/>
            <person name="Rho M."/>
            <person name="Rogozin I.B."/>
            <person name="Sakarya O."/>
            <person name="Salamov A."/>
            <person name="Schaack S."/>
            <person name="Shapiro H."/>
            <person name="Shiga Y."/>
            <person name="Skalitzky C."/>
            <person name="Smith Z."/>
            <person name="Souvorov A."/>
            <person name="Sung W."/>
            <person name="Tang Z."/>
            <person name="Tsuchiya D."/>
            <person name="Tu H."/>
            <person name="Vos H."/>
            <person name="Wang M."/>
            <person name="Wolf Y.I."/>
            <person name="Yamagata H."/>
            <person name="Yamada T."/>
            <person name="Ye Y."/>
            <person name="Shaw J.R."/>
            <person name="Andrews J."/>
            <person name="Crease T.J."/>
            <person name="Tang H."/>
            <person name="Lucas S.M."/>
            <person name="Robertson H.M."/>
            <person name="Bork P."/>
            <person name="Koonin E.V."/>
            <person name="Zdobnov E.M."/>
            <person name="Grigoriev I.V."/>
            <person name="Lynch M."/>
            <person name="Boore J.L."/>
        </authorList>
    </citation>
    <scope>NUCLEOTIDE SEQUENCE [LARGE SCALE GENOMIC DNA]</scope>
</reference>
<dbReference type="AlphaFoldDB" id="E9GST7"/>
<evidence type="ECO:0000256" key="8">
    <source>
        <dbReference type="ARBA" id="ARBA00023170"/>
    </source>
</evidence>
<evidence type="ECO:0000313" key="14">
    <source>
        <dbReference type="Proteomes" id="UP000000305"/>
    </source>
</evidence>
<keyword evidence="8" id="KW-0675">Receptor</keyword>
<dbReference type="InterPro" id="IPR017452">
    <property type="entry name" value="GPCR_Rhodpsn_7TM"/>
</dbReference>
<dbReference type="HOGENOM" id="CLU_099995_0_0_1"/>
<keyword evidence="14" id="KW-1185">Reference proteome</keyword>
<feature type="domain" description="G-protein coupled receptors family 1 profile" evidence="12">
    <location>
        <begin position="47"/>
        <end position="200"/>
    </location>
</feature>
<keyword evidence="3" id="KW-1003">Cell membrane</keyword>
<dbReference type="PhylomeDB" id="E9GST7"/>
<evidence type="ECO:0000259" key="12">
    <source>
        <dbReference type="PROSITE" id="PS50262"/>
    </source>
</evidence>
<proteinExistence type="inferred from homology"/>
<dbReference type="PANTHER" id="PTHR24246:SF27">
    <property type="entry name" value="ADENOSINE RECEPTOR, ISOFORM A"/>
    <property type="match status" value="1"/>
</dbReference>
<evidence type="ECO:0000313" key="13">
    <source>
        <dbReference type="EMBL" id="EFX77525.1"/>
    </source>
</evidence>
<dbReference type="InterPro" id="IPR000276">
    <property type="entry name" value="GPCR_Rhodpsn"/>
</dbReference>
<evidence type="ECO:0000256" key="11">
    <source>
        <dbReference type="SAM" id="Phobius"/>
    </source>
</evidence>
<dbReference type="GO" id="GO:0007189">
    <property type="term" value="P:adenylate cyclase-activating G protein-coupled receptor signaling pathway"/>
    <property type="evidence" value="ECO:0000318"/>
    <property type="project" value="GO_Central"/>
</dbReference>
<accession>E9GST7</accession>
<dbReference type="EMBL" id="GL732562">
    <property type="protein sequence ID" value="EFX77525.1"/>
    <property type="molecule type" value="Genomic_DNA"/>
</dbReference>
<keyword evidence="4 11" id="KW-0812">Transmembrane</keyword>
<evidence type="ECO:0000256" key="6">
    <source>
        <dbReference type="ARBA" id="ARBA00023040"/>
    </source>
</evidence>
<evidence type="ECO:0000256" key="2">
    <source>
        <dbReference type="ARBA" id="ARBA00010663"/>
    </source>
</evidence>
<sequence>MEESVVNTTDVVVLSWWDTFDYPVMEQRISQAQYFYRTSVIFIGLLANYIVVLVTTFSPHLRNPRHIFWAAISVMEFLFLLYTALELITVQSRGYSICRLLIIFYLADDSALMLCHFLATVDRYLSIARYEWCKSIVTNRAVVLLITVALALSFFVITSPFWTGYKSIYTCTCLHRQFDSRAFGQCLEFVALFYNSKSST</sequence>
<evidence type="ECO:0000256" key="10">
    <source>
        <dbReference type="ARBA" id="ARBA00023224"/>
    </source>
</evidence>
<keyword evidence="7 11" id="KW-0472">Membrane</keyword>